<dbReference type="AlphaFoldDB" id="A0A9Q1H6K9"/>
<protein>
    <submittedName>
        <fullName evidence="1">Uncharacterized protein</fullName>
    </submittedName>
</protein>
<dbReference type="EMBL" id="JAIZAY010000008">
    <property type="protein sequence ID" value="KAJ8037482.1"/>
    <property type="molecule type" value="Genomic_DNA"/>
</dbReference>
<comment type="caution">
    <text evidence="1">The sequence shown here is derived from an EMBL/GenBank/DDBJ whole genome shotgun (WGS) entry which is preliminary data.</text>
</comment>
<keyword evidence="2" id="KW-1185">Reference proteome</keyword>
<dbReference type="PANTHER" id="PTHR47331">
    <property type="entry name" value="PHD-TYPE DOMAIN-CONTAINING PROTEIN"/>
    <property type="match status" value="1"/>
</dbReference>
<evidence type="ECO:0000313" key="2">
    <source>
        <dbReference type="Proteomes" id="UP001152320"/>
    </source>
</evidence>
<sequence length="134" mass="15419">MLKKDLVANGLIKFDDDPTNYGQWKTTFKGVIEELELSPKEEADLLIKWLGTKSAKSMMRIRAVYSNDPTSGLKTLWDRLDEEYGASDLIEGLLISKIQSFPKIGRDQPQKLREFADLLCVRLEQPRRIKAYLD</sequence>
<reference evidence="1" key="1">
    <citation type="submission" date="2021-10" db="EMBL/GenBank/DDBJ databases">
        <title>Tropical sea cucumber genome reveals ecological adaptation and Cuvierian tubules defense mechanism.</title>
        <authorList>
            <person name="Chen T."/>
        </authorList>
    </citation>
    <scope>NUCLEOTIDE SEQUENCE</scope>
    <source>
        <strain evidence="1">Nanhai2018</strain>
        <tissue evidence="1">Muscle</tissue>
    </source>
</reference>
<proteinExistence type="predicted"/>
<organism evidence="1 2">
    <name type="scientific">Holothuria leucospilota</name>
    <name type="common">Black long sea cucumber</name>
    <name type="synonym">Mertensiothuria leucospilota</name>
    <dbReference type="NCBI Taxonomy" id="206669"/>
    <lineage>
        <taxon>Eukaryota</taxon>
        <taxon>Metazoa</taxon>
        <taxon>Echinodermata</taxon>
        <taxon>Eleutherozoa</taxon>
        <taxon>Echinozoa</taxon>
        <taxon>Holothuroidea</taxon>
        <taxon>Aspidochirotacea</taxon>
        <taxon>Aspidochirotida</taxon>
        <taxon>Holothuriidae</taxon>
        <taxon>Holothuria</taxon>
    </lineage>
</organism>
<dbReference type="PANTHER" id="PTHR47331:SF6">
    <property type="entry name" value="DOUBLECORTIN DOMAIN-CONTAINING PROTEIN"/>
    <property type="match status" value="1"/>
</dbReference>
<accession>A0A9Q1H6K9</accession>
<name>A0A9Q1H6K9_HOLLE</name>
<evidence type="ECO:0000313" key="1">
    <source>
        <dbReference type="EMBL" id="KAJ8037482.1"/>
    </source>
</evidence>
<dbReference type="OrthoDB" id="6142165at2759"/>
<gene>
    <name evidence="1" type="ORF">HOLleu_18307</name>
</gene>
<dbReference type="Proteomes" id="UP001152320">
    <property type="component" value="Chromosome 8"/>
</dbReference>